<keyword evidence="2" id="KW-1185">Reference proteome</keyword>
<protein>
    <submittedName>
        <fullName evidence="3">Uncharacterized protein</fullName>
    </submittedName>
</protein>
<evidence type="ECO:0000313" key="3">
    <source>
        <dbReference type="WBParaSite" id="L893_g6321.t1"/>
    </source>
</evidence>
<reference evidence="3" key="1">
    <citation type="submission" date="2016-11" db="UniProtKB">
        <authorList>
            <consortium name="WormBaseParasite"/>
        </authorList>
    </citation>
    <scope>IDENTIFICATION</scope>
</reference>
<dbReference type="WBParaSite" id="L893_g6321.t1">
    <property type="protein sequence ID" value="L893_g6321.t1"/>
    <property type="gene ID" value="L893_g6321"/>
</dbReference>
<evidence type="ECO:0000313" key="2">
    <source>
        <dbReference type="Proteomes" id="UP000095287"/>
    </source>
</evidence>
<dbReference type="AlphaFoldDB" id="A0A1I8AK85"/>
<feature type="region of interest" description="Disordered" evidence="1">
    <location>
        <begin position="52"/>
        <end position="92"/>
    </location>
</feature>
<evidence type="ECO:0000256" key="1">
    <source>
        <dbReference type="SAM" id="MobiDB-lite"/>
    </source>
</evidence>
<name>A0A1I8AK85_9BILA</name>
<proteinExistence type="predicted"/>
<dbReference type="Proteomes" id="UP000095287">
    <property type="component" value="Unplaced"/>
</dbReference>
<accession>A0A1I8AK85</accession>
<sequence>MDLIGESREARTKVLPSSREIRISAKKGRVGGAEIERPATAVTWPRAAETMRMQTGEGAKVCDEKVDDAEEATSPELMTSDNRPASPMLLGSRWEAKRDRLLRLRRRKPVAAGAQSMPNR</sequence>
<organism evidence="2 3">
    <name type="scientific">Steinernema glaseri</name>
    <dbReference type="NCBI Taxonomy" id="37863"/>
    <lineage>
        <taxon>Eukaryota</taxon>
        <taxon>Metazoa</taxon>
        <taxon>Ecdysozoa</taxon>
        <taxon>Nematoda</taxon>
        <taxon>Chromadorea</taxon>
        <taxon>Rhabditida</taxon>
        <taxon>Tylenchina</taxon>
        <taxon>Panagrolaimomorpha</taxon>
        <taxon>Strongyloidoidea</taxon>
        <taxon>Steinernematidae</taxon>
        <taxon>Steinernema</taxon>
    </lineage>
</organism>